<evidence type="ECO:0000256" key="1">
    <source>
        <dbReference type="SAM" id="MobiDB-lite"/>
    </source>
</evidence>
<protein>
    <submittedName>
        <fullName evidence="3">Protein tyrosine kinase</fullName>
    </submittedName>
</protein>
<dbReference type="AlphaFoldDB" id="A0A8J6E269"/>
<keyword evidence="3" id="KW-0808">Transferase</keyword>
<evidence type="ECO:0000313" key="3">
    <source>
        <dbReference type="EMBL" id="KAG9397254.1"/>
    </source>
</evidence>
<dbReference type="SUPFAM" id="SSF56112">
    <property type="entry name" value="Protein kinase-like (PK-like)"/>
    <property type="match status" value="1"/>
</dbReference>
<feature type="compositionally biased region" description="Pro residues" evidence="1">
    <location>
        <begin position="990"/>
        <end position="1000"/>
    </location>
</feature>
<feature type="domain" description="Serine-threonine/tyrosine-protein kinase catalytic" evidence="2">
    <location>
        <begin position="882"/>
        <end position="972"/>
    </location>
</feature>
<reference evidence="3" key="1">
    <citation type="submission" date="2021-05" db="EMBL/GenBank/DDBJ databases">
        <title>A free-living protist that lacks canonical eukaryotic 1 DNA replication and segregation systems.</title>
        <authorList>
            <person name="Salas-Leiva D.E."/>
            <person name="Tromer E.C."/>
            <person name="Curtis B.A."/>
            <person name="Jerlstrom-Hultqvist J."/>
            <person name="Kolisko M."/>
            <person name="Yi Z."/>
            <person name="Salas-Leiva J.S."/>
            <person name="Gallot-Lavallee L."/>
            <person name="Kops G.J.P.L."/>
            <person name="Archibald J.M."/>
            <person name="Simpson A.G.B."/>
            <person name="Roger A.J."/>
        </authorList>
    </citation>
    <scope>NUCLEOTIDE SEQUENCE</scope>
    <source>
        <strain evidence="3">BICM</strain>
    </source>
</reference>
<dbReference type="InterPro" id="IPR001245">
    <property type="entry name" value="Ser-Thr/Tyr_kinase_cat_dom"/>
</dbReference>
<proteinExistence type="predicted"/>
<dbReference type="Pfam" id="PF07714">
    <property type="entry name" value="PK_Tyr_Ser-Thr"/>
    <property type="match status" value="1"/>
</dbReference>
<accession>A0A8J6E269</accession>
<gene>
    <name evidence="3" type="ORF">J8273_1169</name>
</gene>
<dbReference type="EMBL" id="JAHDYR010000003">
    <property type="protein sequence ID" value="KAG9397254.1"/>
    <property type="molecule type" value="Genomic_DNA"/>
</dbReference>
<dbReference type="Proteomes" id="UP000717585">
    <property type="component" value="Unassembled WGS sequence"/>
</dbReference>
<keyword evidence="4" id="KW-1185">Reference proteome</keyword>
<keyword evidence="3" id="KW-0418">Kinase</keyword>
<feature type="region of interest" description="Disordered" evidence="1">
    <location>
        <begin position="986"/>
        <end position="1040"/>
    </location>
</feature>
<dbReference type="InterPro" id="IPR011009">
    <property type="entry name" value="Kinase-like_dom_sf"/>
</dbReference>
<evidence type="ECO:0000313" key="4">
    <source>
        <dbReference type="Proteomes" id="UP000717585"/>
    </source>
</evidence>
<dbReference type="Gene3D" id="1.10.510.10">
    <property type="entry name" value="Transferase(Phosphotransferase) domain 1"/>
    <property type="match status" value="1"/>
</dbReference>
<comment type="caution">
    <text evidence="3">The sequence shown here is derived from an EMBL/GenBank/DDBJ whole genome shotgun (WGS) entry which is preliminary data.</text>
</comment>
<evidence type="ECO:0000259" key="2">
    <source>
        <dbReference type="Pfam" id="PF07714"/>
    </source>
</evidence>
<name>A0A8J6E269_9EUKA</name>
<organism evidence="3 4">
    <name type="scientific">Carpediemonas membranifera</name>
    <dbReference type="NCBI Taxonomy" id="201153"/>
    <lineage>
        <taxon>Eukaryota</taxon>
        <taxon>Metamonada</taxon>
        <taxon>Carpediemonas-like organisms</taxon>
        <taxon>Carpediemonas</taxon>
    </lineage>
</organism>
<dbReference type="GO" id="GO:0004672">
    <property type="term" value="F:protein kinase activity"/>
    <property type="evidence" value="ECO:0007669"/>
    <property type="project" value="InterPro"/>
</dbReference>
<sequence>MSVDTPPNTDAELVARAFITAVDELYANSRETSAADFERSLKAIIVEFLPTVFEHRHEIFENVALNNKLLAPKLLFVAHHVRLDLGVEPEPGDDRDEAAETLAPLTASLLFHIPWKVLDTDSIVTILRNGLLSDRILRQLPHTMLITVVACEEIWAESIVVDMDRIKPALRAISLRNPPECHLQAVFRWIDEYTRRLHEERDLPEGVLTAEMVVVILETLRALTDPRGAGGESCKIKYPLLFINSTCRVATSIIRTLAAPAGMPHAEDPEHLTQILHGLISNPSPYSIASSLRKLVSIATELARMILPRDSDPTALAGNLVAMIDAACSDEPPMVPAYLRPSIVRVVLIAADLAVTINGGAAALSKAGFHYRLSQQVIWANEYESKRRASKATEPPDQRSILLTKATVALSRETVVHLTAVASKLGSDTAQLMPYLLDMIHSAIPISDSTGVTPVWGLIDALIDIGLTPLLLDHKTMHRLLRHCIDTEGITVTLPTAEIVSSIVTRIATMKSNDDLKLLYARSGLHELIAQAGITLPLDIVALLTPRAHPTRSSVGLLRSPQVVSNSPYSTILTVKSDSRVVVRLQDVLGRPVDPPHGPSAIMAVTLDPSAITNHDPSFSGDTCTGFLIPVRMSQGRYLLCPKTVASMKFAPPHRIPAWTEPYAFLDDPRYKLAPVDIVAQVGPYMQPDQEAHLAVFVEGVPLSGTITVIKPAKKRRTSKSRRRTTESHLETLWLDDRTPRHFIAPDGNLSLKETLQGMDRSMQNLRWALKTSIAVLERWTDLRQGRVETMWYTSDDFTVVDGVVLLTSRTDRYCTPRMTPLLTDDALDRMWSTTPTAHTSPHRPEFFDSFVPETEVESDSDVDLFLGDGDTVTIPHPDTLGRSRWLPVETVRHGIVCDASRTYVAGVIVWELLTQRTPLDWAATLDEAKAELLSGAMFPLNSLPTTHLRDVMAGCVGHSMAHRPRISLLLDALKDVLAKFEAGTLFRMPSPPQPPPPDPADSGDSSDGGLDDETLEAMVTGTVGSTGASERSAPIPVGH</sequence>